<accession>A0A1L7WEL2</accession>
<dbReference type="Proteomes" id="UP000184330">
    <property type="component" value="Unassembled WGS sequence"/>
</dbReference>
<name>A0A1L7WEL2_9HELO</name>
<dbReference type="OrthoDB" id="5823761at2759"/>
<proteinExistence type="predicted"/>
<evidence type="ECO:0000313" key="1">
    <source>
        <dbReference type="EMBL" id="CZR51158.1"/>
    </source>
</evidence>
<reference evidence="1 2" key="1">
    <citation type="submission" date="2016-03" db="EMBL/GenBank/DDBJ databases">
        <authorList>
            <person name="Ploux O."/>
        </authorList>
    </citation>
    <scope>NUCLEOTIDE SEQUENCE [LARGE SCALE GENOMIC DNA]</scope>
    <source>
        <strain evidence="1 2">UAMH 11012</strain>
    </source>
</reference>
<gene>
    <name evidence="1" type="ORF">PAC_01033</name>
</gene>
<sequence length="141" mass="15666">MTRAQAGVLVEGVIPTQYKRITAVNAAGLGSIEDDYPVGHPQERYGAWTLPPNAPVINLPLGIRLTSATGEQTVNELVITNWTRPRIGNPGVLVYRHRDTVYYALIWRCGKWSEIDIVQENAEWAPSLDLHLLNLYCSVLG</sequence>
<dbReference type="AlphaFoldDB" id="A0A1L7WEL2"/>
<dbReference type="STRING" id="576137.A0A1L7WEL2"/>
<protein>
    <submittedName>
        <fullName evidence="1">Uncharacterized protein</fullName>
    </submittedName>
</protein>
<dbReference type="EMBL" id="FJOG01000001">
    <property type="protein sequence ID" value="CZR51158.1"/>
    <property type="molecule type" value="Genomic_DNA"/>
</dbReference>
<organism evidence="1 2">
    <name type="scientific">Phialocephala subalpina</name>
    <dbReference type="NCBI Taxonomy" id="576137"/>
    <lineage>
        <taxon>Eukaryota</taxon>
        <taxon>Fungi</taxon>
        <taxon>Dikarya</taxon>
        <taxon>Ascomycota</taxon>
        <taxon>Pezizomycotina</taxon>
        <taxon>Leotiomycetes</taxon>
        <taxon>Helotiales</taxon>
        <taxon>Mollisiaceae</taxon>
        <taxon>Phialocephala</taxon>
        <taxon>Phialocephala fortinii species complex</taxon>
    </lineage>
</organism>
<evidence type="ECO:0000313" key="2">
    <source>
        <dbReference type="Proteomes" id="UP000184330"/>
    </source>
</evidence>
<keyword evidence="2" id="KW-1185">Reference proteome</keyword>